<keyword evidence="2" id="KW-1185">Reference proteome</keyword>
<protein>
    <recommendedName>
        <fullName evidence="3">PE-PGRS family protein</fullName>
    </recommendedName>
</protein>
<evidence type="ECO:0000313" key="2">
    <source>
        <dbReference type="Proteomes" id="UP000554965"/>
    </source>
</evidence>
<dbReference type="AlphaFoldDB" id="A0A7Z7ITG6"/>
<organism evidence="1 2">
    <name type="scientific">Mycobacterium simulans</name>
    <dbReference type="NCBI Taxonomy" id="627089"/>
    <lineage>
        <taxon>Bacteria</taxon>
        <taxon>Bacillati</taxon>
        <taxon>Actinomycetota</taxon>
        <taxon>Actinomycetes</taxon>
        <taxon>Mycobacteriales</taxon>
        <taxon>Mycobacteriaceae</taxon>
        <taxon>Mycobacterium</taxon>
    </lineage>
</organism>
<proteinExistence type="predicted"/>
<comment type="caution">
    <text evidence="1">The sequence shown here is derived from an EMBL/GenBank/DDBJ whole genome shotgun (WGS) entry which is preliminary data.</text>
</comment>
<reference evidence="1 2" key="1">
    <citation type="submission" date="2017-10" db="EMBL/GenBank/DDBJ databases">
        <authorList>
            <consortium name="Urmite Genomes"/>
        </authorList>
    </citation>
    <scope>NUCLEOTIDE SEQUENCE [LARGE SCALE GENOMIC DNA]</scope>
    <source>
        <strain evidence="1 2">FB-527</strain>
    </source>
</reference>
<accession>A0A7Z7ITG6</accession>
<gene>
    <name evidence="1" type="ORF">MSIMFB_05707</name>
</gene>
<evidence type="ECO:0000313" key="1">
    <source>
        <dbReference type="EMBL" id="SOK27464.1"/>
    </source>
</evidence>
<evidence type="ECO:0008006" key="3">
    <source>
        <dbReference type="Google" id="ProtNLM"/>
    </source>
</evidence>
<sequence length="370" mass="35335">MTTGAARRERGTRKADGVAAGAPVATCGAGASGTPSTAGAACKVAAAWFAAYGVATGTPVATCGAGPTGAPEATIATKRAAAAVGDGCATRAPGAAGRVVAARAAIAAGAGGCTGGRSEGGTAGAAIATGHPSAGAVAAVAPVNAGKVDGARAVAAVARLARGVGGGVNTRGTGLARASGTAGPAVADQSDGIAAGAAMTAGPSCNTNAARATSAAIAVQHPAIATMTTGRAGSAAATGAAVADQPGIPAVAAGHSRRRAGVAATAVAVQQPAGPAVRVGCGAVDAIADQRTPQQRLSGRIDHIQHALLHRLQRSGACGFGTDIRACSRGQCLDKLLVKCRRLRARRLIGLSMSGKQRRDGNRPLIGPGR</sequence>
<name>A0A7Z7ITG6_9MYCO</name>
<dbReference type="EMBL" id="OCTY01000030">
    <property type="protein sequence ID" value="SOK27464.1"/>
    <property type="molecule type" value="Genomic_DNA"/>
</dbReference>
<dbReference type="Proteomes" id="UP000554965">
    <property type="component" value="Unassembled WGS sequence"/>
</dbReference>